<dbReference type="Proteomes" id="UP000008204">
    <property type="component" value="Chromosome"/>
</dbReference>
<dbReference type="STRING" id="41431.PCC8801_1514"/>
<dbReference type="GO" id="GO:0006302">
    <property type="term" value="P:double-strand break repair"/>
    <property type="evidence" value="ECO:0007669"/>
    <property type="project" value="TreeGrafter"/>
</dbReference>
<proteinExistence type="predicted"/>
<dbReference type="InterPro" id="IPR041685">
    <property type="entry name" value="AAA_GajA/Old/RecF-like"/>
</dbReference>
<dbReference type="eggNOG" id="COG4637">
    <property type="taxonomic scope" value="Bacteria"/>
</dbReference>
<dbReference type="HOGENOM" id="CLU_1924106_0_0_3"/>
<dbReference type="Pfam" id="PF13175">
    <property type="entry name" value="AAA_15"/>
    <property type="match status" value="1"/>
</dbReference>
<dbReference type="EMBL" id="CP001287">
    <property type="protein sequence ID" value="ACK65569.1"/>
    <property type="molecule type" value="Genomic_DNA"/>
</dbReference>
<dbReference type="InterPro" id="IPR027417">
    <property type="entry name" value="P-loop_NTPase"/>
</dbReference>
<dbReference type="KEGG" id="cyp:PCC8801_1514"/>
<sequence length="131" mass="14501">MSLKLISANIQNFKSLGDVTLNFRDLTILVGANSSGKSNCLEALNFLSEIVKEGTPPSDSDTIKKILKIDANTGINIAITIQDDNEKKADYKITLNTTNSDKKNPEFYFAEEDLLVNDVKVIEVKKSIYLT</sequence>
<protein>
    <submittedName>
        <fullName evidence="2">ATPase-like protein</fullName>
    </submittedName>
</protein>
<accession>B7JUM5</accession>
<evidence type="ECO:0000313" key="3">
    <source>
        <dbReference type="Proteomes" id="UP000008204"/>
    </source>
</evidence>
<reference evidence="3" key="1">
    <citation type="journal article" date="2011" name="MBio">
        <title>Novel metabolic attributes of the genus Cyanothece, comprising a group of unicellular nitrogen-fixing Cyanobacteria.</title>
        <authorList>
            <person name="Bandyopadhyay A."/>
            <person name="Elvitigala T."/>
            <person name="Welsh E."/>
            <person name="Stockel J."/>
            <person name="Liberton M."/>
            <person name="Min H."/>
            <person name="Sherman L.A."/>
            <person name="Pakrasi H.B."/>
        </authorList>
    </citation>
    <scope>NUCLEOTIDE SEQUENCE [LARGE SCALE GENOMIC DNA]</scope>
    <source>
        <strain evidence="3">PCC 8801</strain>
    </source>
</reference>
<keyword evidence="3" id="KW-1185">Reference proteome</keyword>
<dbReference type="RefSeq" id="WP_012594842.1">
    <property type="nucleotide sequence ID" value="NC_011726.1"/>
</dbReference>
<evidence type="ECO:0000313" key="2">
    <source>
        <dbReference type="EMBL" id="ACK65569.1"/>
    </source>
</evidence>
<dbReference type="OrthoDB" id="9815944at2"/>
<dbReference type="AlphaFoldDB" id="B7JUM5"/>
<dbReference type="SUPFAM" id="SSF52540">
    <property type="entry name" value="P-loop containing nucleoside triphosphate hydrolases"/>
    <property type="match status" value="1"/>
</dbReference>
<dbReference type="GO" id="GO:0000731">
    <property type="term" value="P:DNA synthesis involved in DNA repair"/>
    <property type="evidence" value="ECO:0007669"/>
    <property type="project" value="TreeGrafter"/>
</dbReference>
<gene>
    <name evidence="2" type="ordered locus">PCC8801_1514</name>
</gene>
<dbReference type="Gene3D" id="3.40.50.300">
    <property type="entry name" value="P-loop containing nucleotide triphosphate hydrolases"/>
    <property type="match status" value="1"/>
</dbReference>
<name>B7JUM5_RIPO1</name>
<feature type="domain" description="Endonuclease GajA/Old nuclease/RecF-like AAA" evidence="1">
    <location>
        <begin position="4"/>
        <end position="114"/>
    </location>
</feature>
<evidence type="ECO:0000259" key="1">
    <source>
        <dbReference type="Pfam" id="PF13175"/>
    </source>
</evidence>
<organism evidence="2 3">
    <name type="scientific">Rippkaea orientalis (strain PCC 8801 / RF-1)</name>
    <name type="common">Cyanothece sp. (strain PCC 8801)</name>
    <dbReference type="NCBI Taxonomy" id="41431"/>
    <lineage>
        <taxon>Bacteria</taxon>
        <taxon>Bacillati</taxon>
        <taxon>Cyanobacteriota</taxon>
        <taxon>Cyanophyceae</taxon>
        <taxon>Oscillatoriophycideae</taxon>
        <taxon>Chroococcales</taxon>
        <taxon>Aphanothecaceae</taxon>
        <taxon>Rippkaea</taxon>
        <taxon>Rippkaea orientalis</taxon>
    </lineage>
</organism>
<dbReference type="PANTHER" id="PTHR32182">
    <property type="entry name" value="DNA REPLICATION AND REPAIR PROTEIN RECF"/>
    <property type="match status" value="1"/>
</dbReference>
<dbReference type="PANTHER" id="PTHR32182:SF22">
    <property type="entry name" value="ATP-DEPENDENT ENDONUCLEASE, OLD FAMILY-RELATED"/>
    <property type="match status" value="1"/>
</dbReference>